<dbReference type="RefSeq" id="WP_136731758.1">
    <property type="nucleotide sequence ID" value="NZ_SUMC01000324.1"/>
</dbReference>
<dbReference type="InterPro" id="IPR009783">
    <property type="entry name" value="DUF1348"/>
</dbReference>
<evidence type="ECO:0000313" key="2">
    <source>
        <dbReference type="Proteomes" id="UP000305778"/>
    </source>
</evidence>
<dbReference type="EMBL" id="SUMC01000324">
    <property type="protein sequence ID" value="TJZ91137.1"/>
    <property type="molecule type" value="Genomic_DNA"/>
</dbReference>
<accession>A0A4U0R835</accession>
<dbReference type="OrthoDB" id="9787970at2"/>
<dbReference type="Proteomes" id="UP000305778">
    <property type="component" value="Unassembled WGS sequence"/>
</dbReference>
<reference evidence="1 2" key="1">
    <citation type="submission" date="2019-04" db="EMBL/GenBank/DDBJ databases">
        <title>Streptomyces oryziradicis sp. nov., a novel actinomycete isolated from rhizosphere soil of rice (Oryza sativa L.).</title>
        <authorList>
            <person name="Li C."/>
        </authorList>
    </citation>
    <scope>NUCLEOTIDE SEQUENCE [LARGE SCALE GENOMIC DNA]</scope>
    <source>
        <strain evidence="1 2">NEAU-C40</strain>
    </source>
</reference>
<sequence length="156" mass="18206">MTAKRPPIPPFTEEAALLKVQAAEDAWNTRDPETIALAYTEDSQWRNRDVFLSGRKEIVEFLTDKWERELDYKLRKELWAHTGNRIAVRFEYEYHDAGGQWFRAYGNENWEFDRNGLMRKRYASINDLPITADERRIATAVGVPVEERGASRTVGL</sequence>
<organism evidence="1 2">
    <name type="scientific">Actinacidiphila oryziradicis</name>
    <dbReference type="NCBI Taxonomy" id="2571141"/>
    <lineage>
        <taxon>Bacteria</taxon>
        <taxon>Bacillati</taxon>
        <taxon>Actinomycetota</taxon>
        <taxon>Actinomycetes</taxon>
        <taxon>Kitasatosporales</taxon>
        <taxon>Streptomycetaceae</taxon>
        <taxon>Actinacidiphila</taxon>
    </lineage>
</organism>
<proteinExistence type="predicted"/>
<dbReference type="Pfam" id="PF07080">
    <property type="entry name" value="DUF1348"/>
    <property type="match status" value="1"/>
</dbReference>
<dbReference type="InterPro" id="IPR032710">
    <property type="entry name" value="NTF2-like_dom_sf"/>
</dbReference>
<keyword evidence="2" id="KW-1185">Reference proteome</keyword>
<dbReference type="PANTHER" id="PTHR31757">
    <property type="entry name" value="SLL0781 PROTEIN"/>
    <property type="match status" value="1"/>
</dbReference>
<evidence type="ECO:0000313" key="1">
    <source>
        <dbReference type="EMBL" id="TJZ91137.1"/>
    </source>
</evidence>
<dbReference type="SUPFAM" id="SSF54427">
    <property type="entry name" value="NTF2-like"/>
    <property type="match status" value="1"/>
</dbReference>
<protein>
    <submittedName>
        <fullName evidence="1">Nuclear transport factor 2 family protein</fullName>
    </submittedName>
</protein>
<name>A0A4U0R835_9ACTN</name>
<comment type="caution">
    <text evidence="1">The sequence shown here is derived from an EMBL/GenBank/DDBJ whole genome shotgun (WGS) entry which is preliminary data.</text>
</comment>
<gene>
    <name evidence="1" type="ORF">FCI23_55605</name>
</gene>
<dbReference type="PANTHER" id="PTHR31757:SF0">
    <property type="entry name" value="SLL0781 PROTEIN"/>
    <property type="match status" value="1"/>
</dbReference>
<dbReference type="Gene3D" id="3.10.450.50">
    <property type="match status" value="1"/>
</dbReference>
<dbReference type="AlphaFoldDB" id="A0A4U0R835"/>